<protein>
    <submittedName>
        <fullName evidence="3">Uncharacterized protein</fullName>
    </submittedName>
</protein>
<proteinExistence type="predicted"/>
<name>F2UHF3_SALR5</name>
<keyword evidence="4" id="KW-1185">Reference proteome</keyword>
<feature type="compositionally biased region" description="Basic residues" evidence="2">
    <location>
        <begin position="278"/>
        <end position="290"/>
    </location>
</feature>
<sequence length="830" mass="94370">MSLTPTRSTGDTPTSTNNNTTTNSNNVSTMSFDYDGFQCREFSFSTANAINLDDSDAFFANHKDSMAPTELGRQSGAVENDDSILNISAEVELDDTIMGPTTANTSTTAADTPIASTPTTKLINLESTGVMTPVNDTSDIPDPFLTPVAKPNEQQETQAEEEQQEQPQAVEAVADAQAEADENKENQTPAEPKPRFINLKTSWGPSTASAASKATSKPSKSRRSSGSNSQALKGFKSNAAKPQRKKSVRVKAANFVKKMAGIKARSSGKGQTKAGKNAVKKALAKSKKSKNMAQFVPLRSKKTCTAAREPSASLTRVPEHKTYDGYVSVAENLVKFFTDIPQRFLSGEKSAKKQKPTAPRTHKTTEELQMEQARMEKEKLMAEHKRFLELHPELAMSNGGGFQKRSAYVPTDPCELDPNLPYEEAVAKQAEALRMRAEAERQERNKQMQQGLQRVLESTEGELGICRKEVKQPTEPTTPEFLRRALMNKERKDKQRLTEKQEAELMEKMQRRFKANGVPVFVTKTKPAKRAKRVESTTMEPRKFKSRPFKKPPTPKMERKHKATQPEPFSRATLYQNPKEKKEHLKEQLEREEQEKLKQHREFKARPFTAPKAPSIARPRRKVKPDPFRRDTLYRDPREKVDALAQQLAQEQAPQPFKARGMPVYPEFKVERPQTMVVAEPFELESVRRAQEHRRQLEEQQQQREMEEEAERRKRNKKKPLGELTNNPNFDPQHAVLKKEMSIQRAKEKMAADKLAKEESEQMRQQQLEEERKEYRKMLNKLSFRRDMPIFPSPKSLRSEAPLVEPETPDVARPLNRRHRQPALPAYLRK</sequence>
<feature type="compositionally biased region" description="Basic and acidic residues" evidence="2">
    <location>
        <begin position="481"/>
        <end position="497"/>
    </location>
</feature>
<feature type="compositionally biased region" description="Basic and acidic residues" evidence="2">
    <location>
        <begin position="624"/>
        <end position="636"/>
    </location>
</feature>
<feature type="region of interest" description="Disordered" evidence="2">
    <location>
        <begin position="517"/>
        <end position="636"/>
    </location>
</feature>
<feature type="region of interest" description="Disordered" evidence="2">
    <location>
        <begin position="786"/>
        <end position="830"/>
    </location>
</feature>
<feature type="coiled-coil region" evidence="1">
    <location>
        <begin position="422"/>
        <end position="450"/>
    </location>
</feature>
<reference evidence="3" key="1">
    <citation type="submission" date="2009-08" db="EMBL/GenBank/DDBJ databases">
        <title>Annotation of Salpingoeca rosetta.</title>
        <authorList>
            <consortium name="The Broad Institute Genome Sequencing Platform"/>
            <person name="Russ C."/>
            <person name="Cuomo C."/>
            <person name="Burger G."/>
            <person name="Gray M.W."/>
            <person name="Holland P.W.H."/>
            <person name="King N."/>
            <person name="Lang F.B.F."/>
            <person name="Roger A.J."/>
            <person name="Ruiz-Trillo I."/>
            <person name="Young S.K."/>
            <person name="Zeng Q."/>
            <person name="Gargeya S."/>
            <person name="Alvarado L."/>
            <person name="Berlin A."/>
            <person name="Chapman S.B."/>
            <person name="Chen Z."/>
            <person name="Freedman E."/>
            <person name="Gellesch M."/>
            <person name="Goldberg J."/>
            <person name="Griggs A."/>
            <person name="Gujja S."/>
            <person name="Heilman E."/>
            <person name="Heiman D."/>
            <person name="Howarth C."/>
            <person name="Mehta T."/>
            <person name="Neiman D."/>
            <person name="Pearson M."/>
            <person name="Roberts A."/>
            <person name="Saif S."/>
            <person name="Shea T."/>
            <person name="Shenoy N."/>
            <person name="Sisk P."/>
            <person name="Stolte C."/>
            <person name="Sykes S."/>
            <person name="White J."/>
            <person name="Yandava C."/>
            <person name="Haas B."/>
            <person name="Nusbaum C."/>
            <person name="Birren B."/>
        </authorList>
    </citation>
    <scope>NUCLEOTIDE SEQUENCE [LARGE SCALE GENOMIC DNA]</scope>
    <source>
        <strain evidence="3">ATCC 50818</strain>
    </source>
</reference>
<evidence type="ECO:0000256" key="1">
    <source>
        <dbReference type="SAM" id="Coils"/>
    </source>
</evidence>
<dbReference type="AlphaFoldDB" id="F2UHF3"/>
<feature type="region of interest" description="Disordered" evidence="2">
    <location>
        <begin position="132"/>
        <end position="292"/>
    </location>
</feature>
<dbReference type="RefSeq" id="XP_004991466.1">
    <property type="nucleotide sequence ID" value="XM_004991409.1"/>
</dbReference>
<organism evidence="4">
    <name type="scientific">Salpingoeca rosetta (strain ATCC 50818 / BSB-021)</name>
    <dbReference type="NCBI Taxonomy" id="946362"/>
    <lineage>
        <taxon>Eukaryota</taxon>
        <taxon>Choanoflagellata</taxon>
        <taxon>Craspedida</taxon>
        <taxon>Salpingoecidae</taxon>
        <taxon>Salpingoeca</taxon>
    </lineage>
</organism>
<feature type="region of interest" description="Disordered" evidence="2">
    <location>
        <begin position="347"/>
        <end position="370"/>
    </location>
</feature>
<feature type="region of interest" description="Disordered" evidence="2">
    <location>
        <begin position="466"/>
        <end position="497"/>
    </location>
</feature>
<dbReference type="EMBL" id="GL832974">
    <property type="protein sequence ID" value="EGD76552.1"/>
    <property type="molecule type" value="Genomic_DNA"/>
</dbReference>
<feature type="region of interest" description="Disordered" evidence="2">
    <location>
        <begin position="689"/>
        <end position="770"/>
    </location>
</feature>
<keyword evidence="1" id="KW-0175">Coiled coil</keyword>
<evidence type="ECO:0000313" key="3">
    <source>
        <dbReference type="EMBL" id="EGD76552.1"/>
    </source>
</evidence>
<dbReference type="GeneID" id="16072026"/>
<feature type="compositionally biased region" description="Low complexity" evidence="2">
    <location>
        <begin position="165"/>
        <end position="177"/>
    </location>
</feature>
<dbReference type="InParanoid" id="F2UHF3"/>
<feature type="region of interest" description="Disordered" evidence="2">
    <location>
        <begin position="1"/>
        <end position="26"/>
    </location>
</feature>
<evidence type="ECO:0000256" key="2">
    <source>
        <dbReference type="SAM" id="MobiDB-lite"/>
    </source>
</evidence>
<feature type="compositionally biased region" description="Basic and acidic residues" evidence="2">
    <location>
        <begin position="737"/>
        <end position="770"/>
    </location>
</feature>
<dbReference type="KEGG" id="sre:PTSG_07667"/>
<evidence type="ECO:0000313" key="4">
    <source>
        <dbReference type="Proteomes" id="UP000007799"/>
    </source>
</evidence>
<feature type="compositionally biased region" description="Low complexity" evidence="2">
    <location>
        <begin position="204"/>
        <end position="218"/>
    </location>
</feature>
<feature type="compositionally biased region" description="Low complexity" evidence="2">
    <location>
        <begin position="8"/>
        <end position="26"/>
    </location>
</feature>
<gene>
    <name evidence="3" type="ORF">PTSG_07667</name>
</gene>
<feature type="compositionally biased region" description="Basic and acidic residues" evidence="2">
    <location>
        <begin position="578"/>
        <end position="605"/>
    </location>
</feature>
<dbReference type="Proteomes" id="UP000007799">
    <property type="component" value="Unassembled WGS sequence"/>
</dbReference>
<feature type="compositionally biased region" description="Basic and acidic residues" evidence="2">
    <location>
        <begin position="689"/>
        <end position="705"/>
    </location>
</feature>
<accession>F2UHF3</accession>